<dbReference type="PANTHER" id="PTHR47959:SF13">
    <property type="entry name" value="ATP-DEPENDENT RNA HELICASE RHLE"/>
    <property type="match status" value="1"/>
</dbReference>
<dbReference type="CDD" id="cd18787">
    <property type="entry name" value="SF2_C_DEAD"/>
    <property type="match status" value="1"/>
</dbReference>
<dbReference type="Pfam" id="PF03880">
    <property type="entry name" value="DbpA"/>
    <property type="match status" value="1"/>
</dbReference>
<dbReference type="InterPro" id="IPR000629">
    <property type="entry name" value="RNA-helicase_DEAD-box_CS"/>
</dbReference>
<dbReference type="InterPro" id="IPR014001">
    <property type="entry name" value="Helicase_ATP-bd"/>
</dbReference>
<dbReference type="KEGG" id="vpy:HZI73_18895"/>
<dbReference type="Pfam" id="PF00270">
    <property type="entry name" value="DEAD"/>
    <property type="match status" value="1"/>
</dbReference>
<comment type="similarity">
    <text evidence="5 6">Belongs to the DEAD box helicase family.</text>
</comment>
<reference evidence="10" key="1">
    <citation type="submission" date="2020-07" db="EMBL/GenBank/DDBJ databases">
        <title>Vallitalea pronyensis genome.</title>
        <authorList>
            <person name="Postec A."/>
        </authorList>
    </citation>
    <scope>NUCLEOTIDE SEQUENCE</scope>
    <source>
        <strain evidence="10">FatNI3</strain>
    </source>
</reference>
<protein>
    <submittedName>
        <fullName evidence="10">DEAD/DEAH box helicase</fullName>
    </submittedName>
</protein>
<dbReference type="GO" id="GO:0005829">
    <property type="term" value="C:cytosol"/>
    <property type="evidence" value="ECO:0007669"/>
    <property type="project" value="TreeGrafter"/>
</dbReference>
<dbReference type="RefSeq" id="WP_212694926.1">
    <property type="nucleotide sequence ID" value="NZ_CP058649.1"/>
</dbReference>
<evidence type="ECO:0000313" key="11">
    <source>
        <dbReference type="Proteomes" id="UP000683246"/>
    </source>
</evidence>
<dbReference type="PROSITE" id="PS51194">
    <property type="entry name" value="HELICASE_CTER"/>
    <property type="match status" value="1"/>
</dbReference>
<feature type="region of interest" description="Disordered" evidence="7">
    <location>
        <begin position="374"/>
        <end position="399"/>
    </location>
</feature>
<dbReference type="InterPro" id="IPR005580">
    <property type="entry name" value="DbpA/CsdA_RNA-bd_dom"/>
</dbReference>
<keyword evidence="2 6" id="KW-0378">Hydrolase</keyword>
<dbReference type="GO" id="GO:0016787">
    <property type="term" value="F:hydrolase activity"/>
    <property type="evidence" value="ECO:0007669"/>
    <property type="project" value="UniProtKB-KW"/>
</dbReference>
<evidence type="ECO:0000256" key="2">
    <source>
        <dbReference type="ARBA" id="ARBA00022801"/>
    </source>
</evidence>
<dbReference type="InterPro" id="IPR027417">
    <property type="entry name" value="P-loop_NTPase"/>
</dbReference>
<dbReference type="SMART" id="SM00490">
    <property type="entry name" value="HELICc"/>
    <property type="match status" value="1"/>
</dbReference>
<evidence type="ECO:0000256" key="1">
    <source>
        <dbReference type="ARBA" id="ARBA00022741"/>
    </source>
</evidence>
<gene>
    <name evidence="10" type="ORF">HZI73_18895</name>
</gene>
<dbReference type="SMART" id="SM00487">
    <property type="entry name" value="DEXDc"/>
    <property type="match status" value="1"/>
</dbReference>
<sequence length="481" mass="54866">MQNNTNTFFNKYHIDANVCKSLSLMGYNQPMPVQEIVIPHVLDGLDLIVQSNTGSGKTAAFGIPIVHHIKIDETLPQALILTPTRELAVQICEEIAEIGKYKKVRCLPIYGKQPIHIQLRQLKQRVHIAVGTPGRLLDLIKKKNLKLEAMKYLVIDEADELLKRGFWEEVEAIVKKMPLERSTLLFSATMPSQIEAICADYMHNPIRIEMEPNQIPIDQIKQTWYEVSQDWKFKLLTKILDVYLPKKCMIFCNTRNKVDQLSNKLLRGKYNCVALHGKMAQKYRLRAISDFKNGKVPYLIATDLAGRGIHVDQLDLVINYTIPHENESYVHRIGRTGRVGEKGEAISFVSEHDKKRWLEIQAFINYQVKQGSENMLRGTHPSPSIKPRKKETHSKNKKRYQDITKLRINAGKKKKIRPGDILGAVSNLPGITSEDIGIIDIHDTCSYIEIFNNKGLRVLNGLRQGKVKGRPVTVKKVSNRS</sequence>
<dbReference type="Gene3D" id="3.40.50.300">
    <property type="entry name" value="P-loop containing nucleotide triphosphate hydrolases"/>
    <property type="match status" value="2"/>
</dbReference>
<evidence type="ECO:0000313" key="10">
    <source>
        <dbReference type="EMBL" id="QUI24232.1"/>
    </source>
</evidence>
<keyword evidence="3 6" id="KW-0347">Helicase</keyword>
<evidence type="ECO:0000259" key="8">
    <source>
        <dbReference type="PROSITE" id="PS51192"/>
    </source>
</evidence>
<feature type="domain" description="Helicase ATP-binding" evidence="8">
    <location>
        <begin position="38"/>
        <end position="208"/>
    </location>
</feature>
<dbReference type="PANTHER" id="PTHR47959">
    <property type="entry name" value="ATP-DEPENDENT RNA HELICASE RHLE-RELATED"/>
    <property type="match status" value="1"/>
</dbReference>
<feature type="domain" description="Helicase C-terminal" evidence="9">
    <location>
        <begin position="219"/>
        <end position="380"/>
    </location>
</feature>
<dbReference type="Proteomes" id="UP000683246">
    <property type="component" value="Chromosome"/>
</dbReference>
<dbReference type="GO" id="GO:0005524">
    <property type="term" value="F:ATP binding"/>
    <property type="evidence" value="ECO:0007669"/>
    <property type="project" value="UniProtKB-KW"/>
</dbReference>
<feature type="compositionally biased region" description="Basic residues" evidence="7">
    <location>
        <begin position="386"/>
        <end position="398"/>
    </location>
</feature>
<keyword evidence="4 6" id="KW-0067">ATP-binding</keyword>
<keyword evidence="1 6" id="KW-0547">Nucleotide-binding</keyword>
<keyword evidence="11" id="KW-1185">Reference proteome</keyword>
<accession>A0A8J8MML5</accession>
<dbReference type="SUPFAM" id="SSF52540">
    <property type="entry name" value="P-loop containing nucleoside triphosphate hydrolases"/>
    <property type="match status" value="1"/>
</dbReference>
<dbReference type="EMBL" id="CP058649">
    <property type="protein sequence ID" value="QUI24232.1"/>
    <property type="molecule type" value="Genomic_DNA"/>
</dbReference>
<proteinExistence type="inferred from homology"/>
<evidence type="ECO:0000256" key="6">
    <source>
        <dbReference type="RuleBase" id="RU000492"/>
    </source>
</evidence>
<dbReference type="AlphaFoldDB" id="A0A8J8MML5"/>
<evidence type="ECO:0000259" key="9">
    <source>
        <dbReference type="PROSITE" id="PS51194"/>
    </source>
</evidence>
<dbReference type="PROSITE" id="PS00039">
    <property type="entry name" value="DEAD_ATP_HELICASE"/>
    <property type="match status" value="1"/>
</dbReference>
<organism evidence="10 11">
    <name type="scientific">Vallitalea pronyensis</name>
    <dbReference type="NCBI Taxonomy" id="1348613"/>
    <lineage>
        <taxon>Bacteria</taxon>
        <taxon>Bacillati</taxon>
        <taxon>Bacillota</taxon>
        <taxon>Clostridia</taxon>
        <taxon>Lachnospirales</taxon>
        <taxon>Vallitaleaceae</taxon>
        <taxon>Vallitalea</taxon>
    </lineage>
</organism>
<evidence type="ECO:0000256" key="5">
    <source>
        <dbReference type="ARBA" id="ARBA00038437"/>
    </source>
</evidence>
<dbReference type="Gene3D" id="3.30.70.330">
    <property type="match status" value="1"/>
</dbReference>
<evidence type="ECO:0000256" key="3">
    <source>
        <dbReference type="ARBA" id="ARBA00022806"/>
    </source>
</evidence>
<evidence type="ECO:0000256" key="4">
    <source>
        <dbReference type="ARBA" id="ARBA00022840"/>
    </source>
</evidence>
<dbReference type="Pfam" id="PF00271">
    <property type="entry name" value="Helicase_C"/>
    <property type="match status" value="1"/>
</dbReference>
<dbReference type="GO" id="GO:0003676">
    <property type="term" value="F:nucleic acid binding"/>
    <property type="evidence" value="ECO:0007669"/>
    <property type="project" value="InterPro"/>
</dbReference>
<dbReference type="PROSITE" id="PS51192">
    <property type="entry name" value="HELICASE_ATP_BIND_1"/>
    <property type="match status" value="1"/>
</dbReference>
<evidence type="ECO:0000256" key="7">
    <source>
        <dbReference type="SAM" id="MobiDB-lite"/>
    </source>
</evidence>
<dbReference type="InterPro" id="IPR001650">
    <property type="entry name" value="Helicase_C-like"/>
</dbReference>
<name>A0A8J8MML5_9FIRM</name>
<dbReference type="CDD" id="cd00268">
    <property type="entry name" value="DEADc"/>
    <property type="match status" value="1"/>
</dbReference>
<dbReference type="InterPro" id="IPR044742">
    <property type="entry name" value="DEAD/DEAH_RhlB"/>
</dbReference>
<dbReference type="InterPro" id="IPR011545">
    <property type="entry name" value="DEAD/DEAH_box_helicase_dom"/>
</dbReference>
<dbReference type="InterPro" id="IPR050079">
    <property type="entry name" value="DEAD_box_RNA_helicase"/>
</dbReference>
<dbReference type="GO" id="GO:0003724">
    <property type="term" value="F:RNA helicase activity"/>
    <property type="evidence" value="ECO:0007669"/>
    <property type="project" value="TreeGrafter"/>
</dbReference>
<dbReference type="InterPro" id="IPR012677">
    <property type="entry name" value="Nucleotide-bd_a/b_plait_sf"/>
</dbReference>